<keyword evidence="1" id="KW-1133">Transmembrane helix</keyword>
<proteinExistence type="predicted"/>
<protein>
    <submittedName>
        <fullName evidence="2">Uncharacterized protein</fullName>
    </submittedName>
</protein>
<evidence type="ECO:0000256" key="1">
    <source>
        <dbReference type="SAM" id="Phobius"/>
    </source>
</evidence>
<gene>
    <name evidence="2" type="ORF">OCBIM_22009840mg</name>
</gene>
<keyword evidence="1" id="KW-0472">Membrane</keyword>
<accession>A0A0L8HP99</accession>
<feature type="transmembrane region" description="Helical" evidence="1">
    <location>
        <begin position="23"/>
        <end position="49"/>
    </location>
</feature>
<reference evidence="2" key="1">
    <citation type="submission" date="2015-07" db="EMBL/GenBank/DDBJ databases">
        <title>MeaNS - Measles Nucleotide Surveillance Program.</title>
        <authorList>
            <person name="Tran T."/>
            <person name="Druce J."/>
        </authorList>
    </citation>
    <scope>NUCLEOTIDE SEQUENCE</scope>
    <source>
        <strain evidence="2">UCB-OBI-ISO-001</strain>
        <tissue evidence="2">Gonad</tissue>
    </source>
</reference>
<keyword evidence="1" id="KW-0812">Transmembrane</keyword>
<organism evidence="2">
    <name type="scientific">Octopus bimaculoides</name>
    <name type="common">California two-spotted octopus</name>
    <dbReference type="NCBI Taxonomy" id="37653"/>
    <lineage>
        <taxon>Eukaryota</taxon>
        <taxon>Metazoa</taxon>
        <taxon>Spiralia</taxon>
        <taxon>Lophotrochozoa</taxon>
        <taxon>Mollusca</taxon>
        <taxon>Cephalopoda</taxon>
        <taxon>Coleoidea</taxon>
        <taxon>Octopodiformes</taxon>
        <taxon>Octopoda</taxon>
        <taxon>Incirrata</taxon>
        <taxon>Octopodidae</taxon>
        <taxon>Octopus</taxon>
    </lineage>
</organism>
<evidence type="ECO:0000313" key="2">
    <source>
        <dbReference type="EMBL" id="KOF91078.1"/>
    </source>
</evidence>
<name>A0A0L8HP99_OCTBM</name>
<dbReference type="EMBL" id="KQ417620">
    <property type="protein sequence ID" value="KOF91078.1"/>
    <property type="molecule type" value="Genomic_DNA"/>
</dbReference>
<sequence>MCSFPKPQELVTKYTSECFHKDWVFNFTSATFLTILSVNSLLAFNYHLLSEGKNQNFYLFTVRARIHCKVFFLFLPVIEITTRFLSINYFFCNRNGELILPFISPSSSWD</sequence>
<feature type="transmembrane region" description="Helical" evidence="1">
    <location>
        <begin position="70"/>
        <end position="91"/>
    </location>
</feature>
<dbReference type="AlphaFoldDB" id="A0A0L8HP99"/>